<organism evidence="10 11">
    <name type="scientific">Paenibacillus whitsoniae</name>
    <dbReference type="NCBI Taxonomy" id="2496558"/>
    <lineage>
        <taxon>Bacteria</taxon>
        <taxon>Bacillati</taxon>
        <taxon>Bacillota</taxon>
        <taxon>Bacilli</taxon>
        <taxon>Bacillales</taxon>
        <taxon>Paenibacillaceae</taxon>
        <taxon>Paenibacillus</taxon>
    </lineage>
</organism>
<dbReference type="Pfam" id="PF02368">
    <property type="entry name" value="Big_2"/>
    <property type="match status" value="3"/>
</dbReference>
<keyword evidence="4" id="KW-0732">Signal</keyword>
<dbReference type="EMBL" id="RXHU01000015">
    <property type="protein sequence ID" value="RTE10741.1"/>
    <property type="molecule type" value="Genomic_DNA"/>
</dbReference>
<gene>
    <name evidence="10" type="ORF">EJQ19_05580</name>
</gene>
<dbReference type="InterPro" id="IPR012480">
    <property type="entry name" value="Hepar_II_III_C"/>
</dbReference>
<evidence type="ECO:0000256" key="5">
    <source>
        <dbReference type="ARBA" id="ARBA00022989"/>
    </source>
</evidence>
<reference evidence="10 11" key="1">
    <citation type="submission" date="2018-12" db="EMBL/GenBank/DDBJ databases">
        <title>Bacillus ochoae sp. nov., Paenibacillus whitsoniae sp. nov., Paenibacillus spiritus sp. nov. Isolated from the Mars Exploration Rover during spacecraft assembly.</title>
        <authorList>
            <person name="Seuylemezian A."/>
            <person name="Vaishampayan P."/>
        </authorList>
    </citation>
    <scope>NUCLEOTIDE SEQUENCE [LARGE SCALE GENOMIC DNA]</scope>
    <source>
        <strain evidence="10 11">MER 54</strain>
    </source>
</reference>
<keyword evidence="3" id="KW-0812">Transmembrane</keyword>
<evidence type="ECO:0000256" key="1">
    <source>
        <dbReference type="ARBA" id="ARBA00004141"/>
    </source>
</evidence>
<dbReference type="GO" id="GO:0047757">
    <property type="term" value="F:chondroitin-glucuronate 5-epimerase activity"/>
    <property type="evidence" value="ECO:0007669"/>
    <property type="project" value="TreeGrafter"/>
</dbReference>
<accession>A0A3S0CCH1</accession>
<dbReference type="PANTHER" id="PTHR15532:SF5">
    <property type="entry name" value="SULFOTRANSFERASE DOMAIN-CONTAINING PROTEIN"/>
    <property type="match status" value="1"/>
</dbReference>
<dbReference type="Gene3D" id="1.50.10.100">
    <property type="entry name" value="Chondroitin AC/alginate lyase"/>
    <property type="match status" value="1"/>
</dbReference>
<evidence type="ECO:0000256" key="3">
    <source>
        <dbReference type="ARBA" id="ARBA00022692"/>
    </source>
</evidence>
<evidence type="ECO:0000256" key="8">
    <source>
        <dbReference type="ARBA" id="ARBA00023235"/>
    </source>
</evidence>
<evidence type="ECO:0000256" key="6">
    <source>
        <dbReference type="ARBA" id="ARBA00023136"/>
    </source>
</evidence>
<dbReference type="SMART" id="SM00635">
    <property type="entry name" value="BID_2"/>
    <property type="match status" value="3"/>
</dbReference>
<dbReference type="GO" id="GO:0030313">
    <property type="term" value="C:cell envelope"/>
    <property type="evidence" value="ECO:0007669"/>
    <property type="project" value="UniProtKB-SubCell"/>
</dbReference>
<dbReference type="PROSITE" id="PS50022">
    <property type="entry name" value="FA58C_3"/>
    <property type="match status" value="1"/>
</dbReference>
<keyword evidence="7" id="KW-0325">Glycoprotein</keyword>
<dbReference type="InterPro" id="IPR008964">
    <property type="entry name" value="Invasin/intimin_cell_adhesion"/>
</dbReference>
<dbReference type="RefSeq" id="WP_126140204.1">
    <property type="nucleotide sequence ID" value="NZ_RXHU01000015.1"/>
</dbReference>
<dbReference type="Gene3D" id="2.60.40.1080">
    <property type="match status" value="3"/>
</dbReference>
<dbReference type="InterPro" id="IPR008929">
    <property type="entry name" value="Chondroitin_lyas"/>
</dbReference>
<keyword evidence="5" id="KW-1133">Transmembrane helix</keyword>
<dbReference type="InterPro" id="IPR008979">
    <property type="entry name" value="Galactose-bd-like_sf"/>
</dbReference>
<evidence type="ECO:0000313" key="11">
    <source>
        <dbReference type="Proteomes" id="UP000276128"/>
    </source>
</evidence>
<comment type="caution">
    <text evidence="10">The sequence shown here is derived from an EMBL/GenBank/DDBJ whole genome shotgun (WGS) entry which is preliminary data.</text>
</comment>
<dbReference type="Pfam" id="PF22633">
    <property type="entry name" value="F5_F8_type_C_2"/>
    <property type="match status" value="1"/>
</dbReference>
<dbReference type="Pfam" id="PF17963">
    <property type="entry name" value="Big_9"/>
    <property type="match status" value="1"/>
</dbReference>
<protein>
    <submittedName>
        <fullName evidence="10">DUF4962 domain-containing protein</fullName>
    </submittedName>
</protein>
<sequence>MRAKRVHPNVYRFTVHCLITAMVVWLLLPMGGVVQAEGSNLVLNAGFETQLAGGNPSNWTIKEYAAGPVVTVDSAVYHEGTHAIKVDAAAGGRKSLAQTIPSITAGQYYNISAWIQTENVASLEGARIRIGFYDNANALIGSLVYTSGLKGSNSWSLVGKTLQAPAGSSKVAVELMPDTGTGVTWYDDVNVVAVYPVQGITLDQTSGVMTIGQSLALHASITPTNATNQQMTWASSNANVATVNSGGIVTAIGYGTARITATTNEGDFCAQYYVSVGETGVSVNQVTLNTDHLTGAITDKFELTSTVSPFNAYDQRVTWLSSNPAVATVDDSGHVVVAGQGTATITVTSVDGNKTASTVVEGGNLLRNGSFDMVPTGGSLPEGWGLTNYAAGPIATVDSSTAKDGGKSLKINAAAGGRISVAREITSIVAGSYYKFSGWIKTDHVVSTEGARVRIGFYNSSNSVVGSMVYVGGLQGTQDWRHVEKIVQAPAGAVKMRIENMPDLGTGISWYDGESVIPWVYVSGVSVTPDRLFLQVGGSSVLNASIAPVSASNQQVTWTTSDASVASISNGIVTAISQGIAGVTATAQDGGFRAASLVRVGGNTDITVPDYTVTATYGGSVNGQVAATDSSSHALTYSKLAEPDHGTLKVQSDGTWTYKAHPGSGASDRFYIGVTDHHGSSAYATVNVSIQPLATALAPYANVHPSLFLDQAKVNQLKTAILPGGTHADLWQEIKAKADAFVSIPPVLSSTDTYEGDSWQRDTADHTIYLALAYLIDGDSKYYTAAKTYALASVGYTSWGRGALQNTDLAAGHQLLSLAIVYDWLYNDLDVPTRNAIKQTLETRGNEMYLKASGQPFEGATYNIYWTEAYLQNHMWVSLGGLTAAGIALYETGGDTLPWLQYTIGKFDNVLQALSDDGASQEGYPYWQYGLEYLLKYGELAQKFMGVDIYTDNTWLEQASTYATYMQLPKNSWKPDVNHLNFGDDANVNWYGPDMSLRLLAGKYGDGLAQGLAGEIDRANIESDNVKYGNLWWYDPTVPEASASSLPTLHLFDNLGIVSARSDWSGDESVVAFKSGPSIGHKALHMNQSETFDNWGVDHVHPDANHFMIFGEGEWLIRDDGYADKRTSNHNTLLVDGKGQLGEGSQFLNNIPLQSVHAEPSIVKTVSTAVYDYMLGNAAQAYDSGLGLQKYQRHLLYMKPDILVVVDDIEVNEPKSLELRFFPESQNIQSLGDGSYLTTSATANLRYKELTGTNVVSSVSTVPYVTDESNMDRQAFRLINTTQTHWVNAAAFSWSDAESIPKNVTLSQQGDVWTFESEGTAVSLNLATAAVQEVPGSGSGQTGNDATLDAIVLNGKFIPGFASGVFDYTVAKSSKKPQATVSVIKHDKYATVQTDWSGAATGVATIHVTSANGLVTNTYTLTIEDSSLLTVTGAESNVLSTDFGAANGADDNMNTIWSAKADSSLVTTDNPQGYPWLQLNLGAVQSVNQVDIAWYLGHQRQATFDIQVSTDGTIWQNVYSGTSSGTTAEYESYTFQAVNAKYVRILGHGTNLGVYTSIKEVNPYRPSSN</sequence>
<keyword evidence="11" id="KW-1185">Reference proteome</keyword>
<evidence type="ECO:0000256" key="4">
    <source>
        <dbReference type="ARBA" id="ARBA00022729"/>
    </source>
</evidence>
<dbReference type="SUPFAM" id="SSF48230">
    <property type="entry name" value="Chondroitin AC/alginate lyase"/>
    <property type="match status" value="1"/>
</dbReference>
<dbReference type="SUPFAM" id="SSF49785">
    <property type="entry name" value="Galactose-binding domain-like"/>
    <property type="match status" value="2"/>
</dbReference>
<feature type="domain" description="F5/8 type C" evidence="9">
    <location>
        <begin position="1416"/>
        <end position="1545"/>
    </location>
</feature>
<name>A0A3S0CCH1_9BACL</name>
<dbReference type="InterPro" id="IPR032518">
    <property type="entry name" value="HepII_N"/>
</dbReference>
<dbReference type="Proteomes" id="UP000276128">
    <property type="component" value="Unassembled WGS sequence"/>
</dbReference>
<comment type="subcellular location">
    <subcellularLocation>
        <location evidence="2">Cell envelope</location>
    </subcellularLocation>
    <subcellularLocation>
        <location evidence="1">Membrane</location>
        <topology evidence="1">Multi-pass membrane protein</topology>
    </subcellularLocation>
</comment>
<evidence type="ECO:0000256" key="7">
    <source>
        <dbReference type="ARBA" id="ARBA00023180"/>
    </source>
</evidence>
<dbReference type="InterPro" id="IPR000421">
    <property type="entry name" value="FA58C"/>
</dbReference>
<proteinExistence type="predicted"/>
<dbReference type="SUPFAM" id="SSF49373">
    <property type="entry name" value="Invasin/intimin cell-adhesion fragments"/>
    <property type="match status" value="3"/>
</dbReference>
<dbReference type="Gene3D" id="2.60.120.260">
    <property type="entry name" value="Galactose-binding domain-like"/>
    <property type="match status" value="3"/>
</dbReference>
<dbReference type="OrthoDB" id="175534at2"/>
<evidence type="ECO:0000313" key="10">
    <source>
        <dbReference type="EMBL" id="RTE10741.1"/>
    </source>
</evidence>
<keyword evidence="6" id="KW-0472">Membrane</keyword>
<dbReference type="Pfam" id="PF16332">
    <property type="entry name" value="DUF4962"/>
    <property type="match status" value="1"/>
</dbReference>
<evidence type="ECO:0000256" key="2">
    <source>
        <dbReference type="ARBA" id="ARBA00004196"/>
    </source>
</evidence>
<dbReference type="Gene3D" id="2.70.98.70">
    <property type="match status" value="1"/>
</dbReference>
<keyword evidence="8" id="KW-0413">Isomerase</keyword>
<evidence type="ECO:0000259" key="9">
    <source>
        <dbReference type="PROSITE" id="PS50022"/>
    </source>
</evidence>
<dbReference type="Pfam" id="PF07940">
    <property type="entry name" value="Hepar_II_III_C"/>
    <property type="match status" value="1"/>
</dbReference>
<dbReference type="InterPro" id="IPR052447">
    <property type="entry name" value="Dermatan-Sulfate_Isomerase"/>
</dbReference>
<dbReference type="GO" id="GO:0016020">
    <property type="term" value="C:membrane"/>
    <property type="evidence" value="ECO:0007669"/>
    <property type="project" value="UniProtKB-SubCell"/>
</dbReference>
<dbReference type="GO" id="GO:0016829">
    <property type="term" value="F:lyase activity"/>
    <property type="evidence" value="ECO:0007669"/>
    <property type="project" value="InterPro"/>
</dbReference>
<dbReference type="PANTHER" id="PTHR15532">
    <property type="match status" value="1"/>
</dbReference>
<dbReference type="InterPro" id="IPR003343">
    <property type="entry name" value="Big_2"/>
</dbReference>